<dbReference type="AlphaFoldDB" id="A0A5B8U9Y7"/>
<evidence type="ECO:0000256" key="3">
    <source>
        <dbReference type="ARBA" id="ARBA00023136"/>
    </source>
</evidence>
<dbReference type="GO" id="GO:0008658">
    <property type="term" value="F:penicillin binding"/>
    <property type="evidence" value="ECO:0007669"/>
    <property type="project" value="InterPro"/>
</dbReference>
<reference evidence="7 8" key="1">
    <citation type="journal article" date="2018" name="J. Microbiol.">
        <title>Baekduia soli gen. nov., sp. nov., a novel bacterium isolated from the soil of Baekdu Mountain and proposal of a novel family name, Baekduiaceae fam. nov.</title>
        <authorList>
            <person name="An D.S."/>
            <person name="Siddiqi M.Z."/>
            <person name="Kim K.H."/>
            <person name="Yu H.S."/>
            <person name="Im W.T."/>
        </authorList>
    </citation>
    <scope>NUCLEOTIDE SEQUENCE [LARGE SCALE GENOMIC DNA]</scope>
    <source>
        <strain evidence="7 8">BR7-21</strain>
    </source>
</reference>
<feature type="domain" description="Penicillin-binding protein dimerisation" evidence="6">
    <location>
        <begin position="176"/>
        <end position="237"/>
    </location>
</feature>
<dbReference type="InterPro" id="IPR001460">
    <property type="entry name" value="PCN-bd_Tpept"/>
</dbReference>
<evidence type="ECO:0000256" key="2">
    <source>
        <dbReference type="ARBA" id="ARBA00007171"/>
    </source>
</evidence>
<dbReference type="Gene3D" id="3.90.1310.10">
    <property type="entry name" value="Penicillin-binding protein 2a (Domain 2)"/>
    <property type="match status" value="1"/>
</dbReference>
<dbReference type="EMBL" id="CP042430">
    <property type="protein sequence ID" value="QEC50019.1"/>
    <property type="molecule type" value="Genomic_DNA"/>
</dbReference>
<dbReference type="KEGG" id="bsol:FSW04_22235"/>
<feature type="domain" description="Penicillin-binding protein transpeptidase" evidence="5">
    <location>
        <begin position="277"/>
        <end position="570"/>
    </location>
</feature>
<accession>A0A5B8U9Y7</accession>
<keyword evidence="8" id="KW-1185">Reference proteome</keyword>
<evidence type="ECO:0000256" key="4">
    <source>
        <dbReference type="SAM" id="MobiDB-lite"/>
    </source>
</evidence>
<protein>
    <recommendedName>
        <fullName evidence="9">Penicillin-binding protein transpeptidase domain-containing protein</fullName>
    </recommendedName>
</protein>
<evidence type="ECO:0000313" key="8">
    <source>
        <dbReference type="Proteomes" id="UP000321805"/>
    </source>
</evidence>
<dbReference type="GO" id="GO:0005886">
    <property type="term" value="C:plasma membrane"/>
    <property type="evidence" value="ECO:0007669"/>
    <property type="project" value="TreeGrafter"/>
</dbReference>
<dbReference type="InterPro" id="IPR032710">
    <property type="entry name" value="NTF2-like_dom_sf"/>
</dbReference>
<dbReference type="SUPFAM" id="SSF56601">
    <property type="entry name" value="beta-lactamase/transpeptidase-like"/>
    <property type="match status" value="1"/>
</dbReference>
<evidence type="ECO:0000259" key="5">
    <source>
        <dbReference type="Pfam" id="PF00905"/>
    </source>
</evidence>
<dbReference type="SUPFAM" id="SSF56519">
    <property type="entry name" value="Penicillin binding protein dimerisation domain"/>
    <property type="match status" value="1"/>
</dbReference>
<evidence type="ECO:0008006" key="9">
    <source>
        <dbReference type="Google" id="ProtNLM"/>
    </source>
</evidence>
<dbReference type="PANTHER" id="PTHR30627:SF24">
    <property type="entry name" value="PENICILLIN-BINDING PROTEIN 4B"/>
    <property type="match status" value="1"/>
</dbReference>
<dbReference type="GO" id="GO:0071972">
    <property type="term" value="F:peptidoglycan L,D-transpeptidase activity"/>
    <property type="evidence" value="ECO:0007669"/>
    <property type="project" value="TreeGrafter"/>
</dbReference>
<proteinExistence type="inferred from homology"/>
<dbReference type="InterPro" id="IPR012338">
    <property type="entry name" value="Beta-lactam/transpept-like"/>
</dbReference>
<dbReference type="OrthoDB" id="5241017at2"/>
<dbReference type="InterPro" id="IPR005311">
    <property type="entry name" value="PBP_dimer"/>
</dbReference>
<dbReference type="Pfam" id="PF03717">
    <property type="entry name" value="PBP_dimer"/>
    <property type="match status" value="1"/>
</dbReference>
<sequence>MTPPRASVRRTRMRRAVAAGTVLAAALVVGVVCAVTGGSGERDTVQRFAAAWSRGDWAAMRRQTTGSAQSHWPLKAFAARYTDAAAIATARGVTTGRPTDDGHGDWRLPVVVDTRVFGTVRNEVRLTVVQDSGKARIDWHPNLAFPGLAVGERLRRTTTLPDRADLLARDGTPLAQGPARTSTLGAAATAIVGALGPIPADRRLRAEQLGYPADAQVGITGLERAFDERLAGQPGGQLRAGVRLLAERSPRKAAAVRTTIAPSVQEAAVTALAGRLGGIVAIRPRTGEILAAAGIGFSGLQPPGSTFKIITVTGALQAGIVKPTDTFAYATSATLSGVELQNANRESCGGTLVKAFADSCNSVFAPLGARLGAKRLVQTAEAFGFNRPTGITGAATASIPPPGDIGDDLAVGSSAIGQGRVQATALQMAIVASAIGLRGRRPDVTLDPARWPGDAPTHVATTPAVARKVERLMLGVVRFGTGTAAAISGVSVAGKTGTAELKSTQACVPTPDNPESCAPDQHEDTTDTDAWFSSYAPAGSGHPRIAVGVLLVSAGAGGDTAAPAARQVLQAGLKG</sequence>
<dbReference type="Gene3D" id="3.10.450.100">
    <property type="entry name" value="NTF2-like, domain 1"/>
    <property type="match status" value="1"/>
</dbReference>
<evidence type="ECO:0000313" key="7">
    <source>
        <dbReference type="EMBL" id="QEC50019.1"/>
    </source>
</evidence>
<evidence type="ECO:0000259" key="6">
    <source>
        <dbReference type="Pfam" id="PF03717"/>
    </source>
</evidence>
<dbReference type="Gene3D" id="3.40.710.10">
    <property type="entry name" value="DD-peptidase/beta-lactamase superfamily"/>
    <property type="match status" value="1"/>
</dbReference>
<comment type="subcellular location">
    <subcellularLocation>
        <location evidence="1">Membrane</location>
    </subcellularLocation>
</comment>
<dbReference type="InterPro" id="IPR036138">
    <property type="entry name" value="PBP_dimer_sf"/>
</dbReference>
<feature type="region of interest" description="Disordered" evidence="4">
    <location>
        <begin position="504"/>
        <end position="528"/>
    </location>
</feature>
<dbReference type="Proteomes" id="UP000321805">
    <property type="component" value="Chromosome"/>
</dbReference>
<evidence type="ECO:0000256" key="1">
    <source>
        <dbReference type="ARBA" id="ARBA00004370"/>
    </source>
</evidence>
<name>A0A5B8U9Y7_9ACTN</name>
<dbReference type="GO" id="GO:0071555">
    <property type="term" value="P:cell wall organization"/>
    <property type="evidence" value="ECO:0007669"/>
    <property type="project" value="TreeGrafter"/>
</dbReference>
<dbReference type="SUPFAM" id="SSF54427">
    <property type="entry name" value="NTF2-like"/>
    <property type="match status" value="1"/>
</dbReference>
<gene>
    <name evidence="7" type="ORF">FSW04_22235</name>
</gene>
<dbReference type="Pfam" id="PF00905">
    <property type="entry name" value="Transpeptidase"/>
    <property type="match status" value="1"/>
</dbReference>
<dbReference type="PANTHER" id="PTHR30627">
    <property type="entry name" value="PEPTIDOGLYCAN D,D-TRANSPEPTIDASE"/>
    <property type="match status" value="1"/>
</dbReference>
<comment type="similarity">
    <text evidence="2">Belongs to the transpeptidase family.</text>
</comment>
<keyword evidence="3" id="KW-0472">Membrane</keyword>
<dbReference type="InterPro" id="IPR050515">
    <property type="entry name" value="Beta-lactam/transpept"/>
</dbReference>
<organism evidence="7 8">
    <name type="scientific">Baekduia soli</name>
    <dbReference type="NCBI Taxonomy" id="496014"/>
    <lineage>
        <taxon>Bacteria</taxon>
        <taxon>Bacillati</taxon>
        <taxon>Actinomycetota</taxon>
        <taxon>Thermoleophilia</taxon>
        <taxon>Solirubrobacterales</taxon>
        <taxon>Baekduiaceae</taxon>
        <taxon>Baekduia</taxon>
    </lineage>
</organism>